<feature type="transmembrane region" description="Helical" evidence="1">
    <location>
        <begin position="80"/>
        <end position="102"/>
    </location>
</feature>
<evidence type="ECO:0000313" key="3">
    <source>
        <dbReference type="Proteomes" id="UP000190080"/>
    </source>
</evidence>
<evidence type="ECO:0000313" key="2">
    <source>
        <dbReference type="EMBL" id="OPJ63190.1"/>
    </source>
</evidence>
<feature type="transmembrane region" description="Helical" evidence="1">
    <location>
        <begin position="138"/>
        <end position="156"/>
    </location>
</feature>
<keyword evidence="1" id="KW-0812">Transmembrane</keyword>
<feature type="transmembrane region" description="Helical" evidence="1">
    <location>
        <begin position="109"/>
        <end position="132"/>
    </location>
</feature>
<dbReference type="Pfam" id="PF01944">
    <property type="entry name" value="SpoIIM"/>
    <property type="match status" value="1"/>
</dbReference>
<dbReference type="PIRSF" id="PIRSF038973">
    <property type="entry name" value="SpoIIM"/>
    <property type="match status" value="1"/>
</dbReference>
<keyword evidence="1" id="KW-0472">Membrane</keyword>
<protein>
    <submittedName>
        <fullName evidence="2">Stage II sporulation protein M</fullName>
    </submittedName>
</protein>
<evidence type="ECO:0000256" key="1">
    <source>
        <dbReference type="SAM" id="Phobius"/>
    </source>
</evidence>
<comment type="caution">
    <text evidence="2">The sequence shown here is derived from an EMBL/GenBank/DDBJ whole genome shotgun (WGS) entry which is preliminary data.</text>
</comment>
<dbReference type="InterPro" id="IPR002798">
    <property type="entry name" value="SpoIIM-like"/>
</dbReference>
<accession>A0A1V4ITR0</accession>
<organism evidence="2 3">
    <name type="scientific">Clostridium oryzae</name>
    <dbReference type="NCBI Taxonomy" id="1450648"/>
    <lineage>
        <taxon>Bacteria</taxon>
        <taxon>Bacillati</taxon>
        <taxon>Bacillota</taxon>
        <taxon>Clostridia</taxon>
        <taxon>Eubacteriales</taxon>
        <taxon>Clostridiaceae</taxon>
        <taxon>Clostridium</taxon>
    </lineage>
</organism>
<gene>
    <name evidence="2" type="primary">spoIIM</name>
    <name evidence="2" type="ORF">CLORY_12730</name>
</gene>
<feature type="transmembrane region" description="Helical" evidence="1">
    <location>
        <begin position="176"/>
        <end position="196"/>
    </location>
</feature>
<reference evidence="2 3" key="1">
    <citation type="submission" date="2017-03" db="EMBL/GenBank/DDBJ databases">
        <title>Genome sequence of Clostridium oryzae DSM 28571.</title>
        <authorList>
            <person name="Poehlein A."/>
            <person name="Daniel R."/>
        </authorList>
    </citation>
    <scope>NUCLEOTIDE SEQUENCE [LARGE SCALE GENOMIC DNA]</scope>
    <source>
        <strain evidence="2 3">DSM 28571</strain>
    </source>
</reference>
<keyword evidence="3" id="KW-1185">Reference proteome</keyword>
<keyword evidence="1" id="KW-1133">Transmembrane helix</keyword>
<dbReference type="InterPro" id="IPR014196">
    <property type="entry name" value="SpoIIM"/>
</dbReference>
<sequence length="216" mass="24533">MRNSMERSAISEHMEENIWLYAICLVCFFTGIVIGIYTVKYMGAIEKKDLTNYFVTFETSLKSTAINRKYILLEILKNNIPIILGIWFLGITIVGIPVILIIDIIKGFTLGFTIAFIMDSLGYKGIWFILMGVVPQNIFYVPCILVGSVLAIRLSVTKLKDKFMKQPGYRYIDNSVFNYSIVFVIICLCMMFGFMYELYITPGAIKAIVMKIGSGI</sequence>
<dbReference type="EMBL" id="MZGV01000010">
    <property type="protein sequence ID" value="OPJ63190.1"/>
    <property type="molecule type" value="Genomic_DNA"/>
</dbReference>
<dbReference type="RefSeq" id="WP_079422690.1">
    <property type="nucleotide sequence ID" value="NZ_MZGV01000010.1"/>
</dbReference>
<feature type="transmembrane region" description="Helical" evidence="1">
    <location>
        <begin position="20"/>
        <end position="39"/>
    </location>
</feature>
<name>A0A1V4ITR0_9CLOT</name>
<dbReference type="STRING" id="1450648.CLORY_12730"/>
<dbReference type="AlphaFoldDB" id="A0A1V4ITR0"/>
<dbReference type="Proteomes" id="UP000190080">
    <property type="component" value="Unassembled WGS sequence"/>
</dbReference>
<proteinExistence type="predicted"/>
<dbReference type="NCBIfam" id="TIGR02831">
    <property type="entry name" value="spo_II_M"/>
    <property type="match status" value="1"/>
</dbReference>